<evidence type="ECO:0000313" key="6">
    <source>
        <dbReference type="EMBL" id="CCQ47115.1"/>
    </source>
</evidence>
<dbReference type="Gene3D" id="1.25.40.10">
    <property type="entry name" value="Tetratricopeptide repeat domain"/>
    <property type="match status" value="2"/>
</dbReference>
<dbReference type="CDD" id="cd15831">
    <property type="entry name" value="BTAD"/>
    <property type="match status" value="1"/>
</dbReference>
<organism evidence="6 7">
    <name type="scientific">Pseudarthrobacter siccitolerans</name>
    <dbReference type="NCBI Taxonomy" id="861266"/>
    <lineage>
        <taxon>Bacteria</taxon>
        <taxon>Bacillati</taxon>
        <taxon>Actinomycetota</taxon>
        <taxon>Actinomycetes</taxon>
        <taxon>Micrococcales</taxon>
        <taxon>Micrococcaceae</taxon>
        <taxon>Pseudarthrobacter</taxon>
    </lineage>
</organism>
<evidence type="ECO:0000256" key="1">
    <source>
        <dbReference type="ARBA" id="ARBA00005820"/>
    </source>
</evidence>
<dbReference type="InterPro" id="IPR005158">
    <property type="entry name" value="BTAD"/>
</dbReference>
<dbReference type="InterPro" id="IPR036388">
    <property type="entry name" value="WH-like_DNA-bd_sf"/>
</dbReference>
<evidence type="ECO:0000259" key="5">
    <source>
        <dbReference type="PROSITE" id="PS51755"/>
    </source>
</evidence>
<dbReference type="SUPFAM" id="SSF52540">
    <property type="entry name" value="P-loop containing nucleoside triphosphate hydrolases"/>
    <property type="match status" value="1"/>
</dbReference>
<comment type="caution">
    <text evidence="6">The sequence shown here is derived from an EMBL/GenBank/DDBJ whole genome shotgun (WGS) entry which is preliminary data.</text>
</comment>
<dbReference type="InterPro" id="IPR058852">
    <property type="entry name" value="HTH_77"/>
</dbReference>
<feature type="region of interest" description="Disordered" evidence="4">
    <location>
        <begin position="995"/>
        <end position="1022"/>
    </location>
</feature>
<name>A0A024H4N4_9MICC</name>
<dbReference type="InterPro" id="IPR027417">
    <property type="entry name" value="P-loop_NTPase"/>
</dbReference>
<dbReference type="InterPro" id="IPR016032">
    <property type="entry name" value="Sig_transdc_resp-reg_C-effctor"/>
</dbReference>
<evidence type="ECO:0000313" key="7">
    <source>
        <dbReference type="Proteomes" id="UP000035722"/>
    </source>
</evidence>
<dbReference type="Pfam" id="PF25872">
    <property type="entry name" value="HTH_77"/>
    <property type="match status" value="1"/>
</dbReference>
<dbReference type="PRINTS" id="PR00364">
    <property type="entry name" value="DISEASERSIST"/>
</dbReference>
<feature type="DNA-binding region" description="OmpR/PhoB-type" evidence="3">
    <location>
        <begin position="34"/>
        <end position="138"/>
    </location>
</feature>
<accession>A0A024H4N4</accession>
<proteinExistence type="inferred from homology"/>
<dbReference type="SUPFAM" id="SSF46894">
    <property type="entry name" value="C-terminal effector domain of the bipartite response regulators"/>
    <property type="match status" value="1"/>
</dbReference>
<dbReference type="PROSITE" id="PS51755">
    <property type="entry name" value="OMPR_PHOB"/>
    <property type="match status" value="1"/>
</dbReference>
<dbReference type="Proteomes" id="UP000035722">
    <property type="component" value="Unassembled WGS sequence"/>
</dbReference>
<dbReference type="STRING" id="861266.ARTSIC4J27_3094"/>
<dbReference type="Gene3D" id="3.40.50.300">
    <property type="entry name" value="P-loop containing nucleotide triphosphate hydrolases"/>
    <property type="match status" value="1"/>
</dbReference>
<evidence type="ECO:0000256" key="3">
    <source>
        <dbReference type="PROSITE-ProRule" id="PRU01091"/>
    </source>
</evidence>
<sequence length="1022" mass="110579">MGSHQGSGRGAVGFARLGVPVGWPVAPVQRPASEGYLAMGALRIRALGPLEVVADGRTVLLGSEKLRIVLECLVLMPNTVVTADFLAAAVWEGSLPAHPGAQLQVYIANLRRLLEPGRPKGVPSQRLASRPGGYLLTVADDEVDLLQFRAYIAAGEQAVQAGDLVAGARQLRQGVGLFRGRIFPELADLELLAPDLEMLEEAWLDAYQDLAEVELALGRHNTLARELQRLVSKHPFHERLRASLVVALYRSGRQADALAAARHARKVFMTELGIDPGMRLRELEALVLRQDTSLDVPAVNADRPSQRLENLPAPVTPLVGREAELKEVCSLYRSKECRLVTVTGPGGAGKTRLVLAAAARLGQQMNDGVGWVNLAPLSDVHQVPGAIATTLGLDDWSGEDPLKAASRFLRTRRLLLVLDNFEHLEDAWPMVVDLLTAAPDLRILTTSRRRLGLRAEYEYELGPLALPPLEPALPPSRLREVPAMKLLLNRGRAVRPHFDVDPGNAAVLTRLCHRLDGLPLAIELAAAQLRYRTEQALLADLERSLNDLPAAFRDLPERQRTLTAAITWSYQLLGRNEQQLLVHLGVFAGDPTVEAIAAICNGTTEVQPRIGELLASLADQSLLRPHTDATGHQRVSMLQSIREFARDRLALLSGATTIRLQHARHYLSLAEAVSPRLWGPGQIEAFRTLQSDALDLRAALLWAAGPDAAPEIGLRMVGQLWHYWELTGDVAEEQHLAVGIVEKATDAAPEVLAPALSGAATLCWTAGRYSDAARFHQAALAAFDCARNAAGAAWTTMCLAVQAAQTDNLATAERLAAEAVRSPAASPRTRVASLVVLSRLAFYAGDVAVTLELSRRCAEMARSIGDRWLVGIGLVNLAEALEQAGDYDGAESLMCEAITTALELRAQGHLTGFLDSLAGVYLARHRTELAIRLLASADSYRADRGQLLDGAERRRVDEIVAKARAEAGSVRFALAWSAGKALSPTQAAGEVLRRSARHPGADVKHADSTWPETDEAVNPAPW</sequence>
<reference evidence="7" key="1">
    <citation type="journal article" date="2014" name="Genome Announc.">
        <title>Genome Sequence of Arthrobacter siccitolerans 4J27, a Xeroprotectant-Producing Desiccation-Tolerant Microorganism.</title>
        <authorList>
            <person name="Manzanera M."/>
            <person name="Santa-Cruz-Calvo L."/>
            <person name="Vilchez J.I."/>
            <person name="Garcia-Fontana C."/>
            <person name="Silva-Castro G.A."/>
            <person name="Calvo C."/>
            <person name="Gonzalez-Lopez J."/>
        </authorList>
    </citation>
    <scope>NUCLEOTIDE SEQUENCE [LARGE SCALE GENOMIC DNA]</scope>
    <source>
        <strain evidence="7">4J27</strain>
    </source>
</reference>
<dbReference type="GO" id="GO:0000160">
    <property type="term" value="P:phosphorelay signal transduction system"/>
    <property type="evidence" value="ECO:0007669"/>
    <property type="project" value="InterPro"/>
</dbReference>
<dbReference type="Gene3D" id="1.10.10.10">
    <property type="entry name" value="Winged helix-like DNA-binding domain superfamily/Winged helix DNA-binding domain"/>
    <property type="match status" value="1"/>
</dbReference>
<comment type="similarity">
    <text evidence="1">Belongs to the AfsR/DnrI/RedD regulatory family.</text>
</comment>
<dbReference type="Pfam" id="PF03704">
    <property type="entry name" value="BTAD"/>
    <property type="match status" value="1"/>
</dbReference>
<dbReference type="SMART" id="SM01043">
    <property type="entry name" value="BTAD"/>
    <property type="match status" value="1"/>
</dbReference>
<dbReference type="GO" id="GO:0003677">
    <property type="term" value="F:DNA binding"/>
    <property type="evidence" value="ECO:0007669"/>
    <property type="project" value="UniProtKB-UniRule"/>
</dbReference>
<dbReference type="AlphaFoldDB" id="A0A024H4N4"/>
<dbReference type="SMART" id="SM00862">
    <property type="entry name" value="Trans_reg_C"/>
    <property type="match status" value="1"/>
</dbReference>
<evidence type="ECO:0000256" key="2">
    <source>
        <dbReference type="ARBA" id="ARBA00023125"/>
    </source>
</evidence>
<dbReference type="InterPro" id="IPR041664">
    <property type="entry name" value="AAA_16"/>
</dbReference>
<dbReference type="PANTHER" id="PTHR47691:SF3">
    <property type="entry name" value="HTH-TYPE TRANSCRIPTIONAL REGULATOR RV0890C-RELATED"/>
    <property type="match status" value="1"/>
</dbReference>
<keyword evidence="7" id="KW-1185">Reference proteome</keyword>
<dbReference type="InterPro" id="IPR011990">
    <property type="entry name" value="TPR-like_helical_dom_sf"/>
</dbReference>
<dbReference type="PANTHER" id="PTHR47691">
    <property type="entry name" value="REGULATOR-RELATED"/>
    <property type="match status" value="1"/>
</dbReference>
<protein>
    <submittedName>
        <fullName evidence="6">Transcriptional regulatory, C terminal family protein</fullName>
    </submittedName>
</protein>
<feature type="domain" description="OmpR/PhoB-type" evidence="5">
    <location>
        <begin position="34"/>
        <end position="138"/>
    </location>
</feature>
<dbReference type="InterPro" id="IPR001867">
    <property type="entry name" value="OmpR/PhoB-type_DNA-bd"/>
</dbReference>
<dbReference type="GO" id="GO:0006355">
    <property type="term" value="P:regulation of DNA-templated transcription"/>
    <property type="evidence" value="ECO:0007669"/>
    <property type="project" value="InterPro"/>
</dbReference>
<evidence type="ECO:0000256" key="4">
    <source>
        <dbReference type="SAM" id="MobiDB-lite"/>
    </source>
</evidence>
<keyword evidence="2 3" id="KW-0238">DNA-binding</keyword>
<dbReference type="SUPFAM" id="SSF48452">
    <property type="entry name" value="TPR-like"/>
    <property type="match status" value="2"/>
</dbReference>
<dbReference type="Pfam" id="PF13191">
    <property type="entry name" value="AAA_16"/>
    <property type="match status" value="1"/>
</dbReference>
<dbReference type="EMBL" id="CAQI01000047">
    <property type="protein sequence ID" value="CCQ47115.1"/>
    <property type="molecule type" value="Genomic_DNA"/>
</dbReference>
<gene>
    <name evidence="6" type="ORF">ARTSIC4J27_3094</name>
</gene>